<comment type="similarity">
    <text evidence="1 4">Belongs to the D-isomer specific 2-hydroxyacid dehydrogenase family.</text>
</comment>
<dbReference type="EMBL" id="NRHC01000070">
    <property type="protein sequence ID" value="RIY32045.1"/>
    <property type="molecule type" value="Genomic_DNA"/>
</dbReference>
<evidence type="ECO:0000313" key="8">
    <source>
        <dbReference type="Proteomes" id="UP000265691"/>
    </source>
</evidence>
<evidence type="ECO:0000259" key="5">
    <source>
        <dbReference type="Pfam" id="PF00389"/>
    </source>
</evidence>
<feature type="domain" description="D-isomer specific 2-hydroxyacid dehydrogenase catalytic" evidence="5">
    <location>
        <begin position="32"/>
        <end position="315"/>
    </location>
</feature>
<dbReference type="PANTHER" id="PTHR43761">
    <property type="entry name" value="D-ISOMER SPECIFIC 2-HYDROXYACID DEHYDROGENASE FAMILY PROTEIN (AFU_ORTHOLOGUE AFUA_1G13630)"/>
    <property type="match status" value="1"/>
</dbReference>
<dbReference type="PANTHER" id="PTHR43761:SF1">
    <property type="entry name" value="D-ISOMER SPECIFIC 2-HYDROXYACID DEHYDROGENASE CATALYTIC DOMAIN-CONTAINING PROTEIN-RELATED"/>
    <property type="match status" value="1"/>
</dbReference>
<accession>A0A3A1Y3A4</accession>
<feature type="domain" description="D-isomer specific 2-hydroxyacid dehydrogenase NAD-binding" evidence="6">
    <location>
        <begin position="111"/>
        <end position="291"/>
    </location>
</feature>
<evidence type="ECO:0000256" key="2">
    <source>
        <dbReference type="ARBA" id="ARBA00023002"/>
    </source>
</evidence>
<dbReference type="Gene3D" id="3.40.50.720">
    <property type="entry name" value="NAD(P)-binding Rossmann-like Domain"/>
    <property type="match status" value="2"/>
</dbReference>
<dbReference type="Pfam" id="PF02826">
    <property type="entry name" value="2-Hacid_dh_C"/>
    <property type="match status" value="1"/>
</dbReference>
<dbReference type="SUPFAM" id="SSF52283">
    <property type="entry name" value="Formate/glycerate dehydrogenase catalytic domain-like"/>
    <property type="match status" value="1"/>
</dbReference>
<sequence>MLNVVFLDALHYPNNYQLKKLDFEHNWISYPYTLPEQTFERSKEADIIISSKVVLDRPTLERLAEIGRLKLIQIPATGTNNVDLEAAKELGIAVQNVEGYSSNSVAEHVIGFIFNLSRSYHGWSRDQLQARWSEQKCFTYYDYPIFDIAGKTLTIVGRGNIGNLVAEKAKALGMKVIFAERHNAEEVRPGYVEFKTAIAQADYITLHCPLTPSTVELVNQDFINLMKKTAFLINTGRGGLINEAVLAQALKERRIAGAALDVLSTEPPAKDNPLVLAGLDEYNLFITPHNAFASEQSLRKLADLMVDHINTFVKNNY</sequence>
<dbReference type="EC" id="1.1.1.29" evidence="7"/>
<dbReference type="RefSeq" id="WP_119525365.1">
    <property type="nucleotide sequence ID" value="NZ_NRHC01000070.1"/>
</dbReference>
<evidence type="ECO:0000256" key="1">
    <source>
        <dbReference type="ARBA" id="ARBA00005854"/>
    </source>
</evidence>
<dbReference type="AlphaFoldDB" id="A0A3A1Y3A4"/>
<evidence type="ECO:0000259" key="6">
    <source>
        <dbReference type="Pfam" id="PF02826"/>
    </source>
</evidence>
<dbReference type="GO" id="GO:0008465">
    <property type="term" value="F:hydroxypyruvate reductase (NADH) activity"/>
    <property type="evidence" value="ECO:0007669"/>
    <property type="project" value="UniProtKB-EC"/>
</dbReference>
<keyword evidence="2 4" id="KW-0560">Oxidoreductase</keyword>
<dbReference type="CDD" id="cd12162">
    <property type="entry name" value="2-Hacid_dh_4"/>
    <property type="match status" value="1"/>
</dbReference>
<evidence type="ECO:0000313" key="7">
    <source>
        <dbReference type="EMBL" id="RIY32045.1"/>
    </source>
</evidence>
<dbReference type="InterPro" id="IPR050418">
    <property type="entry name" value="D-iso_2-hydroxyacid_DH_PdxB"/>
</dbReference>
<dbReference type="InterPro" id="IPR029753">
    <property type="entry name" value="D-isomer_DH_CS"/>
</dbReference>
<protein>
    <submittedName>
        <fullName evidence="7">Glycerate dehydrogenase</fullName>
        <ecNumber evidence="7">1.1.1.29</ecNumber>
    </submittedName>
</protein>
<dbReference type="SUPFAM" id="SSF51735">
    <property type="entry name" value="NAD(P)-binding Rossmann-fold domains"/>
    <property type="match status" value="1"/>
</dbReference>
<proteinExistence type="inferred from homology"/>
<dbReference type="Proteomes" id="UP000265691">
    <property type="component" value="Unassembled WGS sequence"/>
</dbReference>
<organism evidence="7 8">
    <name type="scientific">Psittacicella hinzii</name>
    <dbReference type="NCBI Taxonomy" id="2028575"/>
    <lineage>
        <taxon>Bacteria</taxon>
        <taxon>Pseudomonadati</taxon>
        <taxon>Pseudomonadota</taxon>
        <taxon>Gammaproteobacteria</taxon>
        <taxon>Pasteurellales</taxon>
        <taxon>Psittacicellaceae</taxon>
        <taxon>Psittacicella</taxon>
    </lineage>
</organism>
<comment type="caution">
    <text evidence="7">The sequence shown here is derived from an EMBL/GenBank/DDBJ whole genome shotgun (WGS) entry which is preliminary data.</text>
</comment>
<dbReference type="InterPro" id="IPR006139">
    <property type="entry name" value="D-isomer_2_OHA_DH_cat_dom"/>
</dbReference>
<evidence type="ECO:0000256" key="4">
    <source>
        <dbReference type="RuleBase" id="RU003719"/>
    </source>
</evidence>
<dbReference type="Pfam" id="PF00389">
    <property type="entry name" value="2-Hacid_dh"/>
    <property type="match status" value="1"/>
</dbReference>
<dbReference type="PROSITE" id="PS00671">
    <property type="entry name" value="D_2_HYDROXYACID_DH_3"/>
    <property type="match status" value="1"/>
</dbReference>
<keyword evidence="8" id="KW-1185">Reference proteome</keyword>
<dbReference type="InterPro" id="IPR036291">
    <property type="entry name" value="NAD(P)-bd_dom_sf"/>
</dbReference>
<name>A0A3A1Y3A4_9GAMM</name>
<keyword evidence="3" id="KW-0520">NAD</keyword>
<dbReference type="InterPro" id="IPR006140">
    <property type="entry name" value="D-isomer_DH_NAD-bd"/>
</dbReference>
<dbReference type="OrthoDB" id="9805416at2"/>
<dbReference type="GO" id="GO:0051287">
    <property type="term" value="F:NAD binding"/>
    <property type="evidence" value="ECO:0007669"/>
    <property type="project" value="InterPro"/>
</dbReference>
<evidence type="ECO:0000256" key="3">
    <source>
        <dbReference type="ARBA" id="ARBA00023027"/>
    </source>
</evidence>
<reference evidence="7 8" key="1">
    <citation type="submission" date="2017-08" db="EMBL/GenBank/DDBJ databases">
        <title>Reclassification of Bisgaard taxon 37 and 44.</title>
        <authorList>
            <person name="Christensen H."/>
        </authorList>
    </citation>
    <scope>NUCLEOTIDE SEQUENCE [LARGE SCALE GENOMIC DNA]</scope>
    <source>
        <strain evidence="7 8">B96_3</strain>
    </source>
</reference>
<gene>
    <name evidence="7" type="ORF">CKF54_05505</name>
</gene>